<evidence type="ECO:0000313" key="2">
    <source>
        <dbReference type="EMBL" id="PAV57906.1"/>
    </source>
</evidence>
<dbReference type="STRING" id="2018661.A0A2A2J819"/>
<evidence type="ECO:0000313" key="3">
    <source>
        <dbReference type="Proteomes" id="UP000218231"/>
    </source>
</evidence>
<name>A0A2A2J819_9BILA</name>
<dbReference type="Proteomes" id="UP000218231">
    <property type="component" value="Unassembled WGS sequence"/>
</dbReference>
<reference evidence="2 3" key="1">
    <citation type="journal article" date="2017" name="Curr. Biol.">
        <title>Genome architecture and evolution of a unichromosomal asexual nematode.</title>
        <authorList>
            <person name="Fradin H."/>
            <person name="Zegar C."/>
            <person name="Gutwein M."/>
            <person name="Lucas J."/>
            <person name="Kovtun M."/>
            <person name="Corcoran D."/>
            <person name="Baugh L.R."/>
            <person name="Kiontke K."/>
            <person name="Gunsalus K."/>
            <person name="Fitch D.H."/>
            <person name="Piano F."/>
        </authorList>
    </citation>
    <scope>NUCLEOTIDE SEQUENCE [LARGE SCALE GENOMIC DNA]</scope>
    <source>
        <strain evidence="2">PF1309</strain>
    </source>
</reference>
<dbReference type="InterPro" id="IPR029033">
    <property type="entry name" value="His_PPase_superfam"/>
</dbReference>
<dbReference type="SUPFAM" id="SSF53254">
    <property type="entry name" value="Phosphoglycerate mutase-like"/>
    <property type="match status" value="1"/>
</dbReference>
<organism evidence="2 3">
    <name type="scientific">Diploscapter pachys</name>
    <dbReference type="NCBI Taxonomy" id="2018661"/>
    <lineage>
        <taxon>Eukaryota</taxon>
        <taxon>Metazoa</taxon>
        <taxon>Ecdysozoa</taxon>
        <taxon>Nematoda</taxon>
        <taxon>Chromadorea</taxon>
        <taxon>Rhabditida</taxon>
        <taxon>Rhabditina</taxon>
        <taxon>Rhabditomorpha</taxon>
        <taxon>Rhabditoidea</taxon>
        <taxon>Rhabditidae</taxon>
        <taxon>Diploscapter</taxon>
    </lineage>
</organism>
<comment type="caution">
    <text evidence="2">The sequence shown here is derived from an EMBL/GenBank/DDBJ whole genome shotgun (WGS) entry which is preliminary data.</text>
</comment>
<evidence type="ECO:0008006" key="4">
    <source>
        <dbReference type="Google" id="ProtNLM"/>
    </source>
</evidence>
<dbReference type="CDD" id="cd07061">
    <property type="entry name" value="HP_HAP_like"/>
    <property type="match status" value="1"/>
</dbReference>
<dbReference type="InterPro" id="IPR050645">
    <property type="entry name" value="Histidine_acid_phosphatase"/>
</dbReference>
<dbReference type="PANTHER" id="PTHR11567:SF210">
    <property type="entry name" value="ACID PHOSPHATASE 5-RELATED"/>
    <property type="match status" value="1"/>
</dbReference>
<dbReference type="AlphaFoldDB" id="A0A2A2J819"/>
<dbReference type="EMBL" id="LIAE01010614">
    <property type="protein sequence ID" value="PAV57906.1"/>
    <property type="molecule type" value="Genomic_DNA"/>
</dbReference>
<dbReference type="OrthoDB" id="78296at2759"/>
<proteinExistence type="inferred from homology"/>
<gene>
    <name evidence="2" type="ORF">WR25_23817</name>
</gene>
<dbReference type="InterPro" id="IPR000560">
    <property type="entry name" value="His_Pase_clade-2"/>
</dbReference>
<dbReference type="Pfam" id="PF00328">
    <property type="entry name" value="His_Phos_2"/>
    <property type="match status" value="1"/>
</dbReference>
<keyword evidence="3" id="KW-1185">Reference proteome</keyword>
<comment type="similarity">
    <text evidence="1">Belongs to the histidine acid phosphatase family.</text>
</comment>
<dbReference type="GO" id="GO:0016791">
    <property type="term" value="F:phosphatase activity"/>
    <property type="evidence" value="ECO:0007669"/>
    <property type="project" value="UniProtKB-ARBA"/>
</dbReference>
<sequence>MYRHGDRAPLVYPYPKDYYTSEYWPRGWGGITNLGLQQSYELGKFFRSRYIEFGFVSEIHNQSEVLIKASELDRTIISTQAILYAMYPVRKNPAFQWNPEIDWQPIPFYTTNIKTPDLDTIPSNIVCPRQIALFEKFNETCALHYGRKYEKLFAYLSKVTGWDNFSYFHVDRIYDVQREVMNGLLEHQPDWVFKRWPEYENKTTLEIFLPMRHLKYHAPFADFESAKATTGVTLKRWIDRALNVTRSKSKVSPKLIMFGSNDWTMYSLLRSFELHNYLLVPYCAALIMEVYSNDNGEYDFQILYRNDTSVPPYNLKIPSCEMPCPVKKLPILYANSTLNNIEEMYKYCGSPPPKCFKESR</sequence>
<protein>
    <recommendedName>
        <fullName evidence="4">Histidine acid phosphatase</fullName>
    </recommendedName>
</protein>
<dbReference type="Gene3D" id="3.40.50.1240">
    <property type="entry name" value="Phosphoglycerate mutase-like"/>
    <property type="match status" value="1"/>
</dbReference>
<dbReference type="PANTHER" id="PTHR11567">
    <property type="entry name" value="ACID PHOSPHATASE-RELATED"/>
    <property type="match status" value="1"/>
</dbReference>
<accession>A0A2A2J819</accession>
<evidence type="ECO:0000256" key="1">
    <source>
        <dbReference type="ARBA" id="ARBA00005375"/>
    </source>
</evidence>